<protein>
    <submittedName>
        <fullName evidence="1">Uncharacterized protein</fullName>
    </submittedName>
</protein>
<accession>W2TTM2</accession>
<keyword evidence="2" id="KW-1185">Reference proteome</keyword>
<sequence length="84" mass="9802">MNMDRRMEFIIFECLGFCLPPCTIDDIINDAVRIYRKKKTSLLDESTCSENRTIIVDTSINRRRRRVITMPSKGIIVGAEIMEF</sequence>
<proteinExistence type="predicted"/>
<organism evidence="1 2">
    <name type="scientific">Necator americanus</name>
    <name type="common">Human hookworm</name>
    <dbReference type="NCBI Taxonomy" id="51031"/>
    <lineage>
        <taxon>Eukaryota</taxon>
        <taxon>Metazoa</taxon>
        <taxon>Ecdysozoa</taxon>
        <taxon>Nematoda</taxon>
        <taxon>Chromadorea</taxon>
        <taxon>Rhabditida</taxon>
        <taxon>Rhabditina</taxon>
        <taxon>Rhabditomorpha</taxon>
        <taxon>Strongyloidea</taxon>
        <taxon>Ancylostomatidae</taxon>
        <taxon>Bunostominae</taxon>
        <taxon>Necator</taxon>
    </lineage>
</organism>
<evidence type="ECO:0000313" key="1">
    <source>
        <dbReference type="EMBL" id="ETN85138.1"/>
    </source>
</evidence>
<dbReference type="EMBL" id="KI657794">
    <property type="protein sequence ID" value="ETN85138.1"/>
    <property type="molecule type" value="Genomic_DNA"/>
</dbReference>
<dbReference type="KEGG" id="nai:NECAME_06527"/>
<dbReference type="AlphaFoldDB" id="W2TTM2"/>
<dbReference type="Proteomes" id="UP000053676">
    <property type="component" value="Unassembled WGS sequence"/>
</dbReference>
<name>W2TTM2_NECAM</name>
<gene>
    <name evidence="1" type="ORF">NECAME_06527</name>
</gene>
<evidence type="ECO:0000313" key="2">
    <source>
        <dbReference type="Proteomes" id="UP000053676"/>
    </source>
</evidence>
<reference evidence="2" key="1">
    <citation type="journal article" date="2014" name="Nat. Genet.">
        <title>Genome of the human hookworm Necator americanus.</title>
        <authorList>
            <person name="Tang Y.T."/>
            <person name="Gao X."/>
            <person name="Rosa B.A."/>
            <person name="Abubucker S."/>
            <person name="Hallsworth-Pepin K."/>
            <person name="Martin J."/>
            <person name="Tyagi R."/>
            <person name="Heizer E."/>
            <person name="Zhang X."/>
            <person name="Bhonagiri-Palsikar V."/>
            <person name="Minx P."/>
            <person name="Warren W.C."/>
            <person name="Wang Q."/>
            <person name="Zhan B."/>
            <person name="Hotez P.J."/>
            <person name="Sternberg P.W."/>
            <person name="Dougall A."/>
            <person name="Gaze S.T."/>
            <person name="Mulvenna J."/>
            <person name="Sotillo J."/>
            <person name="Ranganathan S."/>
            <person name="Rabelo E.M."/>
            <person name="Wilson R.K."/>
            <person name="Felgner P.L."/>
            <person name="Bethony J."/>
            <person name="Hawdon J.M."/>
            <person name="Gasser R.B."/>
            <person name="Loukas A."/>
            <person name="Mitreva M."/>
        </authorList>
    </citation>
    <scope>NUCLEOTIDE SEQUENCE [LARGE SCALE GENOMIC DNA]</scope>
</reference>